<evidence type="ECO:0000256" key="2">
    <source>
        <dbReference type="SAM" id="MobiDB-lite"/>
    </source>
</evidence>
<feature type="compositionally biased region" description="Basic and acidic residues" evidence="2">
    <location>
        <begin position="334"/>
        <end position="347"/>
    </location>
</feature>
<protein>
    <recommendedName>
        <fullName evidence="5">Tetratricopeptide repeat protein</fullName>
    </recommendedName>
</protein>
<dbReference type="InterPro" id="IPR019734">
    <property type="entry name" value="TPR_rpt"/>
</dbReference>
<name>A0ABS3F865_9PROT</name>
<keyword evidence="4" id="KW-1185">Reference proteome</keyword>
<reference evidence="3 4" key="1">
    <citation type="submission" date="2021-03" db="EMBL/GenBank/DDBJ databases">
        <title>Sneathiella sp. CAU 1612 isolated from Kang Won-do.</title>
        <authorList>
            <person name="Kim W."/>
        </authorList>
    </citation>
    <scope>NUCLEOTIDE SEQUENCE [LARGE SCALE GENOMIC DNA]</scope>
    <source>
        <strain evidence="3 4">CAU 1612</strain>
    </source>
</reference>
<dbReference type="InterPro" id="IPR011990">
    <property type="entry name" value="TPR-like_helical_dom_sf"/>
</dbReference>
<sequence>MNRVINHGFGHRLGQLLLVGALVIAFLMSEAIAATPVTVTAANKDNVGRLVFNWDETPEFTTELEEGYLYIRFTKPFDTDLSAASSALAQYVGKGELLEGKQSVRFPVKEEVRVAARKDGNAVVVELTKSAPSGGKKTDNGSAVPVRLRSGDHPDFSRLVFDWPTATTGYTSRTTGTGDKLIITFDALAVLDTRAFNNDPLNFATSISLSNPDGKTEVSVQLKPGSTTRSFRNKKSVVFDIQKGEVQAKATPEKVVPAAPAPAKKESVKVSAPSKEAPAEPVKKVQPAKSDTVPQETAGKETEATPSVKGPIIELPVVKLEPRKPEIESTSVEKQVEQIEPKEETARELPAPTPVAGTELVKIETPVSDEALSNLSPSSGAASGTAIVAISPTIVLDKEVSEVDEEKQVAKIEPVKAEPLVIKDAGEEPVARVESKQVVSAPLGAPVGPELNVKIANLKDGFRLIFPWSKPAAMAMFESGGAHWVVFDQISKVDFKSLSGPYKFLVPSARQINHDTATLIRFNFREGYAPKVHKVNEEWYVDFQLDATPAITHPLGVQTQGISASEFRAFIPAVNNGKEIRFQDPTASEDLVAMPLHGSGWGIAEEHIFNSITVLSSFQGIALKSTDADIRIGHEQNGLAVSAISNEFAAPLEPKEVPKKAGEEIYPTPAIGKAQFVRLQEWQQVNPLLFTIRKQELQSAAATAEKKEKRPAKMTLAKFYIAHDHHAEALGVLAELLRAYPKIEKDREYRLLTGLAQLGMHRYDAAARNLYHNDFEGDVEVAPWRGAVSAGLGDWERAAQELNYSAPAFNVYEKTLSDHFRLLQARAALENVDVNLAKQVLDLVKAPEEKAQKAEKAYLEGVLALQLSDFPTAAAKFNNAIALDYRPVSEKARFNKINVDLVAKLITPEQAIAEIEKLDFAWRGDALEVEVQKRLGDLYVATGQIGNGLETYKRIVHHFPKSPYSRDLGRKMNNLFAELFLEGAADEIPPIKALAIYYQYRELTPVGDRGDKMIQILADRLTRVDLLEQAAQLLEHQVNFRLKGLAKAQAGTKLAVVHLWNGKPAQALRVLYDTRWRQLPPEEKRERIHIEARAQAGLQHYKEALQLVANDNSIEADELRAEIHWKSRNWAQAIPAIEKLIGRASDKKEVDVARLDRQRIMQLAVAQNLSNNKNGIRNLRERYSDKMKGTPDQAAFDLITEQNDPSETDFRERATVIARVGQLESFMAGYREKLQNGEFWATY</sequence>
<evidence type="ECO:0000313" key="3">
    <source>
        <dbReference type="EMBL" id="MBO0334696.1"/>
    </source>
</evidence>
<dbReference type="SUPFAM" id="SSF48452">
    <property type="entry name" value="TPR-like"/>
    <property type="match status" value="2"/>
</dbReference>
<dbReference type="EMBL" id="JAFLNC010000004">
    <property type="protein sequence ID" value="MBO0334696.1"/>
    <property type="molecule type" value="Genomic_DNA"/>
</dbReference>
<proteinExistence type="predicted"/>
<dbReference type="RefSeq" id="WP_207046762.1">
    <property type="nucleotide sequence ID" value="NZ_JAFLNC010000004.1"/>
</dbReference>
<organism evidence="3 4">
    <name type="scientific">Sneathiella sedimenti</name>
    <dbReference type="NCBI Taxonomy" id="2816034"/>
    <lineage>
        <taxon>Bacteria</taxon>
        <taxon>Pseudomonadati</taxon>
        <taxon>Pseudomonadota</taxon>
        <taxon>Alphaproteobacteria</taxon>
        <taxon>Sneathiellales</taxon>
        <taxon>Sneathiellaceae</taxon>
        <taxon>Sneathiella</taxon>
    </lineage>
</organism>
<dbReference type="Gene3D" id="1.25.40.10">
    <property type="entry name" value="Tetratricopeptide repeat domain"/>
    <property type="match status" value="1"/>
</dbReference>
<evidence type="ECO:0000256" key="1">
    <source>
        <dbReference type="PROSITE-ProRule" id="PRU00339"/>
    </source>
</evidence>
<feature type="repeat" description="TPR" evidence="1">
    <location>
        <begin position="929"/>
        <end position="962"/>
    </location>
</feature>
<dbReference type="PROSITE" id="PS50005">
    <property type="entry name" value="TPR"/>
    <property type="match status" value="1"/>
</dbReference>
<evidence type="ECO:0000313" key="4">
    <source>
        <dbReference type="Proteomes" id="UP000664761"/>
    </source>
</evidence>
<feature type="compositionally biased region" description="Low complexity" evidence="2">
    <location>
        <begin position="252"/>
        <end position="262"/>
    </location>
</feature>
<keyword evidence="1" id="KW-0802">TPR repeat</keyword>
<comment type="caution">
    <text evidence="3">The sequence shown here is derived from an EMBL/GenBank/DDBJ whole genome shotgun (WGS) entry which is preliminary data.</text>
</comment>
<gene>
    <name evidence="3" type="ORF">J0X12_13795</name>
</gene>
<dbReference type="Proteomes" id="UP000664761">
    <property type="component" value="Unassembled WGS sequence"/>
</dbReference>
<accession>A0ABS3F865</accession>
<feature type="region of interest" description="Disordered" evidence="2">
    <location>
        <begin position="326"/>
        <end position="351"/>
    </location>
</feature>
<feature type="region of interest" description="Disordered" evidence="2">
    <location>
        <begin position="252"/>
        <end position="306"/>
    </location>
</feature>
<evidence type="ECO:0008006" key="5">
    <source>
        <dbReference type="Google" id="ProtNLM"/>
    </source>
</evidence>